<dbReference type="OrthoDB" id="307209at2"/>
<dbReference type="PANTHER" id="PTHR38733:SF1">
    <property type="entry name" value="TYPE IV METHYL-DIRECTED RESTRICTION ENZYME ECOKMCRBC"/>
    <property type="match status" value="1"/>
</dbReference>
<proteinExistence type="predicted"/>
<dbReference type="Proteomes" id="UP000184513">
    <property type="component" value="Unassembled WGS sequence"/>
</dbReference>
<dbReference type="PANTHER" id="PTHR38733">
    <property type="entry name" value="PROTEIN MCRC"/>
    <property type="match status" value="1"/>
</dbReference>
<dbReference type="AlphaFoldDB" id="A0A1M7M1N6"/>
<dbReference type="STRING" id="388280.SAMN04488057_10432"/>
<evidence type="ECO:0000313" key="1">
    <source>
        <dbReference type="EMBL" id="SHM84089.1"/>
    </source>
</evidence>
<keyword evidence="2" id="KW-1185">Reference proteome</keyword>
<gene>
    <name evidence="1" type="ORF">SAMN04488057_10432</name>
</gene>
<name>A0A1M7M1N6_9BACT</name>
<accession>A0A1M7M1N6</accession>
<reference evidence="1 2" key="1">
    <citation type="submission" date="2016-11" db="EMBL/GenBank/DDBJ databases">
        <authorList>
            <person name="Jaros S."/>
            <person name="Januszkiewicz K."/>
            <person name="Wedrychowicz H."/>
        </authorList>
    </citation>
    <scope>NUCLEOTIDE SEQUENCE [LARGE SCALE GENOMIC DNA]</scope>
    <source>
        <strain evidence="1 2">CGMCC 1.6102</strain>
    </source>
</reference>
<dbReference type="RefSeq" id="WP_084097084.1">
    <property type="nucleotide sequence ID" value="NZ_FRCY01000004.1"/>
</dbReference>
<dbReference type="InterPro" id="IPR019292">
    <property type="entry name" value="McrC"/>
</dbReference>
<dbReference type="Pfam" id="PF10117">
    <property type="entry name" value="McrBC"/>
    <property type="match status" value="1"/>
</dbReference>
<dbReference type="EMBL" id="FRCY01000004">
    <property type="protein sequence ID" value="SHM84089.1"/>
    <property type="molecule type" value="Genomic_DNA"/>
</dbReference>
<evidence type="ECO:0000313" key="2">
    <source>
        <dbReference type="Proteomes" id="UP000184513"/>
    </source>
</evidence>
<organism evidence="1 2">
    <name type="scientific">Cyclobacterium lianum</name>
    <dbReference type="NCBI Taxonomy" id="388280"/>
    <lineage>
        <taxon>Bacteria</taxon>
        <taxon>Pseudomonadati</taxon>
        <taxon>Bacteroidota</taxon>
        <taxon>Cytophagia</taxon>
        <taxon>Cytophagales</taxon>
        <taxon>Cyclobacteriaceae</taxon>
        <taxon>Cyclobacterium</taxon>
    </lineage>
</organism>
<sequence>MADNREHIQVFEHQSIFLNQKFEDGVVFEKDKLDSLIKFFDKGSPYFSLIRNGIRFNEYVGALQVGKLLISVLPKADKYQQDTTDEKTRWNTILVDMLRAVHGFEVKAPSSSQLKIKNNTVLDLYFEIFVSEVEALLHRGLVKKYRQTEGNLTALKGSIRFSQHISKNAIHKERFYTRHSTYDVAHILHIILYRTLLLLKRINTNSALTGRINALTLSFPEMPDRKVTQVDFDKLVLNRKTQDYHKAIEIARLILLHFHPDLSSGRNDVLALMFDMNALWEQFVLASLKKDHNLITRGQESKSFWQPKGGSKRSIRPDITIEKGKEKYVIDTKWKLISNEPSMDDLRQMYAYHHYFSARKVALLYPGGHPHIHGSFVQIDPKVSESRMDCGLLFSQFETTVKDWQSNIGKMIHLWAN</sequence>
<protein>
    <submittedName>
        <fullName evidence="1">5-methylcytosine-specific restriction enzyme subunit McrC</fullName>
    </submittedName>
</protein>